<dbReference type="Gene3D" id="1.10.150.20">
    <property type="entry name" value="5' to 3' exonuclease, C-terminal subdomain"/>
    <property type="match status" value="1"/>
</dbReference>
<name>A0ABU0MM42_9PROT</name>
<dbReference type="Pfam" id="PF02732">
    <property type="entry name" value="ERCC4"/>
    <property type="match status" value="1"/>
</dbReference>
<dbReference type="PANTHER" id="PTHR13451:SF0">
    <property type="entry name" value="CROSSOVER JUNCTION ENDONUCLEASE MUS81"/>
    <property type="match status" value="1"/>
</dbReference>
<dbReference type="SUPFAM" id="SSF47781">
    <property type="entry name" value="RuvA domain 2-like"/>
    <property type="match status" value="1"/>
</dbReference>
<dbReference type="InterPro" id="IPR006166">
    <property type="entry name" value="ERCC4_domain"/>
</dbReference>
<dbReference type="EMBL" id="JAUSVU010000012">
    <property type="protein sequence ID" value="MDQ0534497.1"/>
    <property type="molecule type" value="Genomic_DNA"/>
</dbReference>
<evidence type="ECO:0000259" key="2">
    <source>
        <dbReference type="SMART" id="SM00278"/>
    </source>
</evidence>
<dbReference type="SUPFAM" id="SSF52980">
    <property type="entry name" value="Restriction endonuclease-like"/>
    <property type="match status" value="1"/>
</dbReference>
<keyword evidence="1" id="KW-0378">Hydrolase</keyword>
<proteinExistence type="predicted"/>
<gene>
    <name evidence="4" type="ORF">QO018_003372</name>
</gene>
<dbReference type="Pfam" id="PF14520">
    <property type="entry name" value="HHH_5"/>
    <property type="match status" value="1"/>
</dbReference>
<dbReference type="Proteomes" id="UP001244552">
    <property type="component" value="Unassembled WGS sequence"/>
</dbReference>
<reference evidence="4 5" key="1">
    <citation type="submission" date="2023-07" db="EMBL/GenBank/DDBJ databases">
        <title>Genomic Encyclopedia of Type Strains, Phase IV (KMG-IV): sequencing the most valuable type-strain genomes for metagenomic binning, comparative biology and taxonomic classification.</title>
        <authorList>
            <person name="Goeker M."/>
        </authorList>
    </citation>
    <scope>NUCLEOTIDE SEQUENCE [LARGE SCALE GENOMIC DNA]</scope>
    <source>
        <strain evidence="4 5">DSM 19922</strain>
    </source>
</reference>
<protein>
    <submittedName>
        <fullName evidence="4">Fanconi anemia group M protein</fullName>
    </submittedName>
</protein>
<organism evidence="4 5">
    <name type="scientific">Azospirillum picis</name>
    <dbReference type="NCBI Taxonomy" id="488438"/>
    <lineage>
        <taxon>Bacteria</taxon>
        <taxon>Pseudomonadati</taxon>
        <taxon>Pseudomonadota</taxon>
        <taxon>Alphaproteobacteria</taxon>
        <taxon>Rhodospirillales</taxon>
        <taxon>Azospirillaceae</taxon>
        <taxon>Azospirillum</taxon>
    </lineage>
</organism>
<dbReference type="PANTHER" id="PTHR13451">
    <property type="entry name" value="CLASS II CROSSOVER JUNCTION ENDONUCLEASE MUS81"/>
    <property type="match status" value="1"/>
</dbReference>
<dbReference type="RefSeq" id="WP_209983417.1">
    <property type="nucleotide sequence ID" value="NZ_JAGINO010000011.1"/>
</dbReference>
<feature type="domain" description="ERCC4" evidence="3">
    <location>
        <begin position="2"/>
        <end position="87"/>
    </location>
</feature>
<dbReference type="CDD" id="cd20075">
    <property type="entry name" value="XPF_nuclease_XPF_arch"/>
    <property type="match status" value="1"/>
</dbReference>
<dbReference type="InterPro" id="IPR003583">
    <property type="entry name" value="Hlx-hairpin-Hlx_DNA-bd_motif"/>
</dbReference>
<feature type="domain" description="Helix-hairpin-helix DNA-binding motif class 1" evidence="2">
    <location>
        <begin position="157"/>
        <end position="176"/>
    </location>
</feature>
<evidence type="ECO:0000259" key="3">
    <source>
        <dbReference type="SMART" id="SM00891"/>
    </source>
</evidence>
<dbReference type="InterPro" id="IPR010994">
    <property type="entry name" value="RuvA_2-like"/>
</dbReference>
<evidence type="ECO:0000256" key="1">
    <source>
        <dbReference type="ARBA" id="ARBA00022801"/>
    </source>
</evidence>
<accession>A0ABU0MM42</accession>
<keyword evidence="5" id="KW-1185">Reference proteome</keyword>
<dbReference type="InterPro" id="IPR011335">
    <property type="entry name" value="Restrct_endonuc-II-like"/>
</dbReference>
<evidence type="ECO:0000313" key="5">
    <source>
        <dbReference type="Proteomes" id="UP001244552"/>
    </source>
</evidence>
<evidence type="ECO:0000313" key="4">
    <source>
        <dbReference type="EMBL" id="MDQ0534497.1"/>
    </source>
</evidence>
<dbReference type="SMART" id="SM00278">
    <property type="entry name" value="HhH1"/>
    <property type="match status" value="2"/>
</dbReference>
<dbReference type="Gene3D" id="3.40.50.10130">
    <property type="match status" value="1"/>
</dbReference>
<sequence>MRIVADCHEPAEIINLLRSTGTVDGSAVEVEAKALDVGDYLIGPGAAVERKAGGDFVASLLDGRFAEQAAKLRASYDKVVWIIEGDPYDGHVRLESKVITGAISHLAMVEGATVLRTQTLQETVDLLFSMAKRLQDGRTDLSLRPAKPADPRLLAEYIVSGLPRVGRGKARALLGHFGSVRAVFAADAAEIAGIRGFGRKTAEAIRAALDAAYRESA</sequence>
<comment type="caution">
    <text evidence="4">The sequence shown here is derived from an EMBL/GenBank/DDBJ whole genome shotgun (WGS) entry which is preliminary data.</text>
</comment>
<feature type="domain" description="Helix-hairpin-helix DNA-binding motif class 1" evidence="2">
    <location>
        <begin position="189"/>
        <end position="208"/>
    </location>
</feature>
<dbReference type="InterPro" id="IPR033309">
    <property type="entry name" value="Mus81"/>
</dbReference>
<dbReference type="SMART" id="SM00891">
    <property type="entry name" value="ERCC4"/>
    <property type="match status" value="1"/>
</dbReference>